<evidence type="ECO:0000256" key="1">
    <source>
        <dbReference type="ARBA" id="ARBA00004651"/>
    </source>
</evidence>
<evidence type="ECO:0000256" key="3">
    <source>
        <dbReference type="ARBA" id="ARBA00022692"/>
    </source>
</evidence>
<dbReference type="SUPFAM" id="SSF55729">
    <property type="entry name" value="Acyl-CoA N-acyltransferases (Nat)"/>
    <property type="match status" value="1"/>
</dbReference>
<dbReference type="InterPro" id="IPR016181">
    <property type="entry name" value="Acyl_CoA_acyltransferase"/>
</dbReference>
<feature type="transmembrane region" description="Helical" evidence="6">
    <location>
        <begin position="206"/>
        <end position="227"/>
    </location>
</feature>
<name>A0A0R1XYT1_9LACO</name>
<dbReference type="PATRIC" id="fig|1423734.3.peg.384"/>
<dbReference type="EMBL" id="AZGA01000070">
    <property type="protein sequence ID" value="KRM32518.1"/>
    <property type="molecule type" value="Genomic_DNA"/>
</dbReference>
<keyword evidence="3 6" id="KW-0812">Transmembrane</keyword>
<feature type="transmembrane region" description="Helical" evidence="6">
    <location>
        <begin position="289"/>
        <end position="306"/>
    </location>
</feature>
<dbReference type="GO" id="GO:0016755">
    <property type="term" value="F:aminoacyltransferase activity"/>
    <property type="evidence" value="ECO:0007669"/>
    <property type="project" value="TreeGrafter"/>
</dbReference>
<comment type="subcellular location">
    <subcellularLocation>
        <location evidence="1">Cell membrane</location>
        <topology evidence="1">Multi-pass membrane protein</topology>
    </subcellularLocation>
</comment>
<feature type="transmembrane region" description="Helical" evidence="6">
    <location>
        <begin position="233"/>
        <end position="252"/>
    </location>
</feature>
<dbReference type="PANTHER" id="PTHR34697:SF2">
    <property type="entry name" value="PHOSPHATIDYLGLYCEROL LYSYLTRANSFERASE"/>
    <property type="match status" value="1"/>
</dbReference>
<evidence type="ECO:0000313" key="8">
    <source>
        <dbReference type="EMBL" id="KRM32518.1"/>
    </source>
</evidence>
<sequence length="880" mass="100229">MKALFKKIMAFVSKHKNILKAIFILSVLTFVIIAIGRILQGIDQRKLSESLHSQSPLSILLMTVLGLIAVTPMLNYDFEIQDFLPERTPTKQILMAGWTVNTFNNLIGSGGVLGATLRANFYGKHATRKEIIYAISKIALFLLSGLSILSIVSLVLIFGFNIGREFSNYWIWLVGGSLYTPLLLAFTHFRESEFFEGLNLRKELRLTLGSFFEWAFAGGFFLVIGYFLGIRDLAAVFPLFMIANVVGVVSMVPGGLGSFDAMMLLGLPAAGIDSSVAVVWLLFYRIFYYLIPFAIGACFFIHDTGAKFNKYLDDIPKQFLQRLSHTFIVFFLYAAAIMMLLAATVPNWIRTSRVIGGLYPYALAFIDRTYNIIVAFMLIGLARGVANRVKKAYWPTMILLVVAIVNVFLRDASTTLFVIFILVLLAMFFTKGELYRDKLEISWGGRLFDSTVYVLTFILYAIVGFMNSPRIHHRRPVPDALLFPSERIWFTGLILVFLAALILVLIQEYLSRGGKDLNAGFDAKRVATVIDTFGGNEVSHLAYSRDKAIYYYTVDGEDQLFFLYRKNADKLIVMGEPVGNQTYLHEAITAFIKDADQQDLQIVFYEVSDNFTMIMHEYGYDFIKFGEEGFVALPNFNISGNKHKGQRALMNRFKREGYTFGMLEPPFSDEDFQQLKAISDSWLAGKAEKGFSLGFFDRYYLEQTPIAVIRDKDGKLVAFANLMPTGDHEITSIDLMRHSQEAPSGIMDEIFINLFYQVRDDGYHYFNMGMAPLANVGIYKHAFLGERVAHLIYQYGYRFFSFEGLRSYKNKYVTRWVSRYIVYPRSSSLIFTMLQILLVVNKRIDPADFQSPIMKPSMMLNFHKREAQKRAEQKQESNRG</sequence>
<comment type="caution">
    <text evidence="8">The sequence shown here is derived from an EMBL/GenBank/DDBJ whole genome shotgun (WGS) entry which is preliminary data.</text>
</comment>
<keyword evidence="5 6" id="KW-0472">Membrane</keyword>
<dbReference type="InterPro" id="IPR024320">
    <property type="entry name" value="LPG_synthase_C"/>
</dbReference>
<dbReference type="AlphaFoldDB" id="A0A0R1XYT1"/>
<feature type="transmembrane region" description="Helical" evidence="6">
    <location>
        <begin position="447"/>
        <end position="468"/>
    </location>
</feature>
<dbReference type="GO" id="GO:0005886">
    <property type="term" value="C:plasma membrane"/>
    <property type="evidence" value="ECO:0007669"/>
    <property type="project" value="UniProtKB-SubCell"/>
</dbReference>
<keyword evidence="9" id="KW-1185">Reference proteome</keyword>
<protein>
    <recommendedName>
        <fullName evidence="7">Phosphatidylglycerol lysyltransferase C-terminal domain-containing protein</fullName>
    </recommendedName>
</protein>
<dbReference type="RefSeq" id="WP_082622590.1">
    <property type="nucleotide sequence ID" value="NZ_AZGA01000070.1"/>
</dbReference>
<feature type="transmembrane region" description="Helical" evidence="6">
    <location>
        <begin position="59"/>
        <end position="78"/>
    </location>
</feature>
<feature type="domain" description="Phosphatidylglycerol lysyltransferase C-terminal" evidence="7">
    <location>
        <begin position="531"/>
        <end position="823"/>
    </location>
</feature>
<dbReference type="GO" id="GO:0055091">
    <property type="term" value="P:phospholipid homeostasis"/>
    <property type="evidence" value="ECO:0007669"/>
    <property type="project" value="TreeGrafter"/>
</dbReference>
<feature type="transmembrane region" description="Helical" evidence="6">
    <location>
        <begin position="415"/>
        <end position="435"/>
    </location>
</feature>
<evidence type="ECO:0000256" key="4">
    <source>
        <dbReference type="ARBA" id="ARBA00022989"/>
    </source>
</evidence>
<reference evidence="8 9" key="1">
    <citation type="journal article" date="2015" name="Genome Announc.">
        <title>Expanding the biotechnology potential of lactobacilli through comparative genomics of 213 strains and associated genera.</title>
        <authorList>
            <person name="Sun Z."/>
            <person name="Harris H.M."/>
            <person name="McCann A."/>
            <person name="Guo C."/>
            <person name="Argimon S."/>
            <person name="Zhang W."/>
            <person name="Yang X."/>
            <person name="Jeffery I.B."/>
            <person name="Cooney J.C."/>
            <person name="Kagawa T.F."/>
            <person name="Liu W."/>
            <person name="Song Y."/>
            <person name="Salvetti E."/>
            <person name="Wrobel A."/>
            <person name="Rasinkangas P."/>
            <person name="Parkhill J."/>
            <person name="Rea M.C."/>
            <person name="O'Sullivan O."/>
            <person name="Ritari J."/>
            <person name="Douillard F.P."/>
            <person name="Paul Ross R."/>
            <person name="Yang R."/>
            <person name="Briner A.E."/>
            <person name="Felis G.E."/>
            <person name="de Vos W.M."/>
            <person name="Barrangou R."/>
            <person name="Klaenhammer T.R."/>
            <person name="Caufield P.W."/>
            <person name="Cui Y."/>
            <person name="Zhang H."/>
            <person name="O'Toole P.W."/>
        </authorList>
    </citation>
    <scope>NUCLEOTIDE SEQUENCE [LARGE SCALE GENOMIC DNA]</scope>
    <source>
        <strain evidence="8 9">DSM 18527</strain>
    </source>
</reference>
<feature type="transmembrane region" description="Helical" evidence="6">
    <location>
        <begin position="21"/>
        <end position="39"/>
    </location>
</feature>
<feature type="transmembrane region" description="Helical" evidence="6">
    <location>
        <begin position="169"/>
        <end position="186"/>
    </location>
</feature>
<evidence type="ECO:0000256" key="5">
    <source>
        <dbReference type="ARBA" id="ARBA00023136"/>
    </source>
</evidence>
<evidence type="ECO:0000313" key="9">
    <source>
        <dbReference type="Proteomes" id="UP000051236"/>
    </source>
</evidence>
<feature type="transmembrane region" description="Helical" evidence="6">
    <location>
        <begin position="138"/>
        <end position="163"/>
    </location>
</feature>
<feature type="transmembrane region" description="Helical" evidence="6">
    <location>
        <begin position="488"/>
        <end position="506"/>
    </location>
</feature>
<proteinExistence type="predicted"/>
<dbReference type="STRING" id="1423734.FC83_GL000384"/>
<evidence type="ECO:0000256" key="2">
    <source>
        <dbReference type="ARBA" id="ARBA00022475"/>
    </source>
</evidence>
<dbReference type="PANTHER" id="PTHR34697">
    <property type="entry name" value="PHOSPHATIDYLGLYCEROL LYSYLTRANSFERASE"/>
    <property type="match status" value="1"/>
</dbReference>
<keyword evidence="2" id="KW-1003">Cell membrane</keyword>
<dbReference type="eggNOG" id="COG0392">
    <property type="taxonomic scope" value="Bacteria"/>
</dbReference>
<dbReference type="Pfam" id="PF09924">
    <property type="entry name" value="LPG_synthase_C"/>
    <property type="match status" value="1"/>
</dbReference>
<accession>A0A0R1XYT1</accession>
<feature type="transmembrane region" description="Helical" evidence="6">
    <location>
        <begin position="327"/>
        <end position="349"/>
    </location>
</feature>
<evidence type="ECO:0000256" key="6">
    <source>
        <dbReference type="SAM" id="Phobius"/>
    </source>
</evidence>
<dbReference type="Proteomes" id="UP000051236">
    <property type="component" value="Unassembled WGS sequence"/>
</dbReference>
<keyword evidence="4 6" id="KW-1133">Transmembrane helix</keyword>
<dbReference type="eggNOG" id="COG2898">
    <property type="taxonomic scope" value="Bacteria"/>
</dbReference>
<gene>
    <name evidence="8" type="ORF">FC83_GL000384</name>
</gene>
<feature type="transmembrane region" description="Helical" evidence="6">
    <location>
        <begin position="361"/>
        <end position="380"/>
    </location>
</feature>
<dbReference type="InterPro" id="IPR051211">
    <property type="entry name" value="PG_lysyltransferase"/>
</dbReference>
<organism evidence="8 9">
    <name type="scientific">Agrilactobacillus composti DSM 18527 = JCM 14202</name>
    <dbReference type="NCBI Taxonomy" id="1423734"/>
    <lineage>
        <taxon>Bacteria</taxon>
        <taxon>Bacillati</taxon>
        <taxon>Bacillota</taxon>
        <taxon>Bacilli</taxon>
        <taxon>Lactobacillales</taxon>
        <taxon>Lactobacillaceae</taxon>
        <taxon>Agrilactobacillus</taxon>
    </lineage>
</organism>
<dbReference type="NCBIfam" id="NF033480">
    <property type="entry name" value="bifunc_MprF"/>
    <property type="match status" value="1"/>
</dbReference>
<evidence type="ECO:0000259" key="7">
    <source>
        <dbReference type="Pfam" id="PF09924"/>
    </source>
</evidence>